<reference evidence="1 2" key="1">
    <citation type="submission" date="2016-11" db="EMBL/GenBank/DDBJ databases">
        <authorList>
            <person name="Jaros S."/>
            <person name="Januszkiewicz K."/>
            <person name="Wedrychowicz H."/>
        </authorList>
    </citation>
    <scope>NUCLEOTIDE SEQUENCE [LARGE SCALE GENOMIC DNA]</scope>
    <source>
        <strain evidence="1 2">DSM 3089</strain>
    </source>
</reference>
<accession>A0A1M5Y937</accession>
<gene>
    <name evidence="1" type="ORF">SAMN02745196_02751</name>
</gene>
<dbReference type="OrthoDB" id="1911246at2"/>
<evidence type="ECO:0000313" key="2">
    <source>
        <dbReference type="Proteomes" id="UP000184526"/>
    </source>
</evidence>
<dbReference type="Proteomes" id="UP000184526">
    <property type="component" value="Unassembled WGS sequence"/>
</dbReference>
<dbReference type="RefSeq" id="WP_072832575.1">
    <property type="nucleotide sequence ID" value="NZ_FQXP01000012.1"/>
</dbReference>
<dbReference type="EMBL" id="FQXP01000012">
    <property type="protein sequence ID" value="SHI08580.1"/>
    <property type="molecule type" value="Genomic_DNA"/>
</dbReference>
<dbReference type="AlphaFoldDB" id="A0A1M5Y937"/>
<proteinExistence type="predicted"/>
<evidence type="ECO:0000313" key="1">
    <source>
        <dbReference type="EMBL" id="SHI08580.1"/>
    </source>
</evidence>
<protein>
    <submittedName>
        <fullName evidence="1">Uncharacterized protein</fullName>
    </submittedName>
</protein>
<organism evidence="1 2">
    <name type="scientific">Clostridium collagenovorans DSM 3089</name>
    <dbReference type="NCBI Taxonomy" id="1121306"/>
    <lineage>
        <taxon>Bacteria</taxon>
        <taxon>Bacillati</taxon>
        <taxon>Bacillota</taxon>
        <taxon>Clostridia</taxon>
        <taxon>Eubacteriales</taxon>
        <taxon>Clostridiaceae</taxon>
        <taxon>Clostridium</taxon>
    </lineage>
</organism>
<name>A0A1M5Y937_9CLOT</name>
<sequence length="90" mass="10464">MKDSIDLSAIKRTLNEITSQQSKDTVDKMKLNYSIIQVEEDITKLFIKIGTLSYSAHKNNTLITNELDSCYKKLDLLHKRLESLNDRLNY</sequence>
<keyword evidence="2" id="KW-1185">Reference proteome</keyword>